<protein>
    <submittedName>
        <fullName evidence="1">Pseudouridine synthase family protein</fullName>
    </submittedName>
</protein>
<keyword evidence="2" id="KW-1185">Reference proteome</keyword>
<reference evidence="1 2" key="1">
    <citation type="journal article" date="2018" name="Mol. Plant">
        <title>The genome of Artemisia annua provides insight into the evolution of Asteraceae family and artemisinin biosynthesis.</title>
        <authorList>
            <person name="Shen Q."/>
            <person name="Zhang L."/>
            <person name="Liao Z."/>
            <person name="Wang S."/>
            <person name="Yan T."/>
            <person name="Shi P."/>
            <person name="Liu M."/>
            <person name="Fu X."/>
            <person name="Pan Q."/>
            <person name="Wang Y."/>
            <person name="Lv Z."/>
            <person name="Lu X."/>
            <person name="Zhang F."/>
            <person name="Jiang W."/>
            <person name="Ma Y."/>
            <person name="Chen M."/>
            <person name="Hao X."/>
            <person name="Li L."/>
            <person name="Tang Y."/>
            <person name="Lv G."/>
            <person name="Zhou Y."/>
            <person name="Sun X."/>
            <person name="Brodelius P.E."/>
            <person name="Rose J.K.C."/>
            <person name="Tang K."/>
        </authorList>
    </citation>
    <scope>NUCLEOTIDE SEQUENCE [LARGE SCALE GENOMIC DNA]</scope>
    <source>
        <strain evidence="2">cv. Huhao1</strain>
        <tissue evidence="1">Leaf</tissue>
    </source>
</reference>
<organism evidence="1 2">
    <name type="scientific">Artemisia annua</name>
    <name type="common">Sweet wormwood</name>
    <dbReference type="NCBI Taxonomy" id="35608"/>
    <lineage>
        <taxon>Eukaryota</taxon>
        <taxon>Viridiplantae</taxon>
        <taxon>Streptophyta</taxon>
        <taxon>Embryophyta</taxon>
        <taxon>Tracheophyta</taxon>
        <taxon>Spermatophyta</taxon>
        <taxon>Magnoliopsida</taxon>
        <taxon>eudicotyledons</taxon>
        <taxon>Gunneridae</taxon>
        <taxon>Pentapetalae</taxon>
        <taxon>asterids</taxon>
        <taxon>campanulids</taxon>
        <taxon>Asterales</taxon>
        <taxon>Asteraceae</taxon>
        <taxon>Asteroideae</taxon>
        <taxon>Anthemideae</taxon>
        <taxon>Artemisiinae</taxon>
        <taxon>Artemisia</taxon>
    </lineage>
</organism>
<dbReference type="AlphaFoldDB" id="A0A2U1PPN6"/>
<dbReference type="EMBL" id="PKPP01000886">
    <property type="protein sequence ID" value="PWA87705.1"/>
    <property type="molecule type" value="Genomic_DNA"/>
</dbReference>
<comment type="caution">
    <text evidence="1">The sequence shown here is derived from an EMBL/GenBank/DDBJ whole genome shotgun (WGS) entry which is preliminary data.</text>
</comment>
<name>A0A2U1PPN6_ARTAN</name>
<dbReference type="Proteomes" id="UP000245207">
    <property type="component" value="Unassembled WGS sequence"/>
</dbReference>
<gene>
    <name evidence="1" type="ORF">CTI12_AA119390</name>
</gene>
<accession>A0A2U1PPN6</accession>
<proteinExistence type="predicted"/>
<evidence type="ECO:0000313" key="1">
    <source>
        <dbReference type="EMBL" id="PWA87705.1"/>
    </source>
</evidence>
<dbReference type="STRING" id="35608.A0A2U1PPN6"/>
<evidence type="ECO:0000313" key="2">
    <source>
        <dbReference type="Proteomes" id="UP000245207"/>
    </source>
</evidence>
<sequence length="328" mass="35548">MTLYTDRLGLGEVFLNKTHGQVLLIMSPSQQLELLLGRLRRFRQTVFASSAILPAGSPSEPEIGHGLGSTTIALAGAAVGIGKIFSSLIRFGGRAPPQQLFFGHLHFAPSASDLPSFFGLSGSDFICSFCWLRVHAFALLCFYLNSSAWPTPRCSAPPISPYTFFSGSFPWQLLSLTAIWWDSKPGLIQIRAQLADCGAPIVGDSMYMPAVIAELASPGVNPFGKYKKQFESDADREFASEEWAAKHGKEPSVAIGLQACQISWDEAIRSGDDDEEAAYGGQKMRHIWRPQPKAPIEKNPAKTRHGMVAAMVERCGGGRCGSGKPKSV</sequence>
<dbReference type="OrthoDB" id="424794at2759"/>